<dbReference type="PANTHER" id="PTHR42836">
    <property type="entry name" value="7-CARBOXY-7-DEAZAGUANINE SYNTHASE"/>
    <property type="match status" value="1"/>
</dbReference>
<feature type="binding site" evidence="8">
    <location>
        <position position="93"/>
    </location>
    <ligand>
        <name>S-adenosyl-L-methionine</name>
        <dbReference type="ChEBI" id="CHEBI:59789"/>
    </ligand>
</feature>
<evidence type="ECO:0000256" key="2">
    <source>
        <dbReference type="ARBA" id="ARBA00022691"/>
    </source>
</evidence>
<keyword evidence="5 8" id="KW-0408">Iron</keyword>
<dbReference type="InterPro" id="IPR058240">
    <property type="entry name" value="rSAM_sf"/>
</dbReference>
<dbReference type="SFLD" id="SFLDS00029">
    <property type="entry name" value="Radical_SAM"/>
    <property type="match status" value="1"/>
</dbReference>
<gene>
    <name evidence="8" type="primary">queE</name>
    <name evidence="10" type="ORF">Megvenef_00639</name>
</gene>
<dbReference type="HAMAP" id="MF_00917">
    <property type="entry name" value="QueE"/>
    <property type="match status" value="1"/>
</dbReference>
<name>A0ABU5NC07_9RICK</name>
<keyword evidence="8" id="KW-0671">Queuosine biosynthesis</keyword>
<dbReference type="InterPro" id="IPR007197">
    <property type="entry name" value="rSAM"/>
</dbReference>
<keyword evidence="11" id="KW-1185">Reference proteome</keyword>
<evidence type="ECO:0000256" key="4">
    <source>
        <dbReference type="ARBA" id="ARBA00022842"/>
    </source>
</evidence>
<comment type="cofactor">
    <cofactor evidence="8">
        <name>Mg(2+)</name>
        <dbReference type="ChEBI" id="CHEBI:18420"/>
    </cofactor>
</comment>
<evidence type="ECO:0000259" key="9">
    <source>
        <dbReference type="PROSITE" id="PS51918"/>
    </source>
</evidence>
<dbReference type="PIRSF" id="PIRSF000370">
    <property type="entry name" value="QueE"/>
    <property type="match status" value="1"/>
</dbReference>
<dbReference type="InterPro" id="IPR013785">
    <property type="entry name" value="Aldolase_TIM"/>
</dbReference>
<feature type="binding site" evidence="8">
    <location>
        <position position="53"/>
    </location>
    <ligand>
        <name>[4Fe-4S] cluster</name>
        <dbReference type="ChEBI" id="CHEBI:49883"/>
        <note>4Fe-4S-S-AdoMet</note>
    </ligand>
</feature>
<keyword evidence="4 8" id="KW-0460">Magnesium</keyword>
<feature type="binding site" evidence="8">
    <location>
        <position position="42"/>
    </location>
    <ligand>
        <name>substrate</name>
    </ligand>
</feature>
<dbReference type="Pfam" id="PF04055">
    <property type="entry name" value="Radical_SAM"/>
    <property type="match status" value="1"/>
</dbReference>
<dbReference type="EMBL" id="JARJFB010000035">
    <property type="protein sequence ID" value="MEA0970671.1"/>
    <property type="molecule type" value="Genomic_DNA"/>
</dbReference>
<evidence type="ECO:0000256" key="6">
    <source>
        <dbReference type="ARBA" id="ARBA00023014"/>
    </source>
</evidence>
<feature type="binding site" evidence="8">
    <location>
        <position position="46"/>
    </location>
    <ligand>
        <name>[4Fe-4S] cluster</name>
        <dbReference type="ChEBI" id="CHEBI:49883"/>
        <note>4Fe-4S-S-AdoMet</note>
    </ligand>
</feature>
<evidence type="ECO:0000256" key="8">
    <source>
        <dbReference type="HAMAP-Rule" id="MF_00917"/>
    </source>
</evidence>
<keyword evidence="2 8" id="KW-0949">S-adenosyl-L-methionine</keyword>
<evidence type="ECO:0000256" key="1">
    <source>
        <dbReference type="ARBA" id="ARBA00022485"/>
    </source>
</evidence>
<evidence type="ECO:0000256" key="5">
    <source>
        <dbReference type="ARBA" id="ARBA00023004"/>
    </source>
</evidence>
<comment type="function">
    <text evidence="8">Catalyzes the complex heterocyclic radical-mediated conversion of 6-carboxy-5,6,7,8-tetrahydropterin (CPH4) to 7-carboxy-7-deazaguanine (CDG), a step common to the biosynthetic pathways of all 7-deazapurine-containing compounds.</text>
</comment>
<feature type="binding site" evidence="8">
    <location>
        <position position="55"/>
    </location>
    <ligand>
        <name>Mg(2+)</name>
        <dbReference type="ChEBI" id="CHEBI:18420"/>
    </ligand>
</feature>
<dbReference type="InterPro" id="IPR024924">
    <property type="entry name" value="7-CO-7-deazaguanine_synth-like"/>
</dbReference>
<dbReference type="RefSeq" id="WP_322776573.1">
    <property type="nucleotide sequence ID" value="NZ_JARJFB010000035.1"/>
</dbReference>
<comment type="caution">
    <text evidence="10">The sequence shown here is derived from an EMBL/GenBank/DDBJ whole genome shotgun (WGS) entry which is preliminary data.</text>
</comment>
<reference evidence="10 11" key="1">
    <citation type="submission" date="2023-03" db="EMBL/GenBank/DDBJ databases">
        <title>Host association and intracellularity evolved multiple times independently in the Rickettsiales.</title>
        <authorList>
            <person name="Castelli M."/>
            <person name="Nardi T."/>
            <person name="Gammuto L."/>
            <person name="Bellinzona G."/>
            <person name="Sabaneyeva E."/>
            <person name="Potekhin A."/>
            <person name="Serra V."/>
            <person name="Petroni G."/>
            <person name="Sassera D."/>
        </authorList>
    </citation>
    <scope>NUCLEOTIDE SEQUENCE [LARGE SCALE GENOMIC DNA]</scope>
    <source>
        <strain evidence="10 11">Sr 2-6</strain>
    </source>
</reference>
<accession>A0ABU5NC07</accession>
<proteinExistence type="inferred from homology"/>
<dbReference type="EC" id="4.3.99.3" evidence="8"/>
<feature type="binding site" evidence="8">
    <location>
        <position position="50"/>
    </location>
    <ligand>
        <name>[4Fe-4S] cluster</name>
        <dbReference type="ChEBI" id="CHEBI:49883"/>
        <note>4Fe-4S-S-AdoMet</note>
    </ligand>
</feature>
<organism evidence="10 11">
    <name type="scientific">Candidatus Megaera venefica</name>
    <dbReference type="NCBI Taxonomy" id="2055910"/>
    <lineage>
        <taxon>Bacteria</taxon>
        <taxon>Pseudomonadati</taxon>
        <taxon>Pseudomonadota</taxon>
        <taxon>Alphaproteobacteria</taxon>
        <taxon>Rickettsiales</taxon>
        <taxon>Rickettsiaceae</taxon>
        <taxon>Candidatus Megaera</taxon>
    </lineage>
</organism>
<comment type="caution">
    <text evidence="8">Lacks conserved residue(s) required for the propagation of feature annotation.</text>
</comment>
<comment type="pathway">
    <text evidence="8">Purine metabolism; 7-cyano-7-deazaguanine biosynthesis.</text>
</comment>
<evidence type="ECO:0000256" key="7">
    <source>
        <dbReference type="ARBA" id="ARBA00023239"/>
    </source>
</evidence>
<comment type="subunit">
    <text evidence="8">Homodimer.</text>
</comment>
<dbReference type="PANTHER" id="PTHR42836:SF1">
    <property type="entry name" value="7-CARBOXY-7-DEAZAGUANINE SYNTHASE"/>
    <property type="match status" value="1"/>
</dbReference>
<feature type="binding site" evidence="8">
    <location>
        <begin position="135"/>
        <end position="137"/>
    </location>
    <ligand>
        <name>S-adenosyl-L-methionine</name>
        <dbReference type="ChEBI" id="CHEBI:59789"/>
    </ligand>
</feature>
<dbReference type="SUPFAM" id="SSF102114">
    <property type="entry name" value="Radical SAM enzymes"/>
    <property type="match status" value="1"/>
</dbReference>
<comment type="similarity">
    <text evidence="8">Belongs to the radical SAM superfamily. 7-carboxy-7-deazaguanine synthase family.</text>
</comment>
<evidence type="ECO:0000256" key="3">
    <source>
        <dbReference type="ARBA" id="ARBA00022723"/>
    </source>
</evidence>
<feature type="binding site" evidence="8">
    <location>
        <begin position="52"/>
        <end position="54"/>
    </location>
    <ligand>
        <name>S-adenosyl-L-methionine</name>
        <dbReference type="ChEBI" id="CHEBI:59789"/>
    </ligand>
</feature>
<keyword evidence="3 8" id="KW-0479">Metal-binding</keyword>
<comment type="catalytic activity">
    <reaction evidence="8">
        <text>6-carboxy-5,6,7,8-tetrahydropterin + H(+) = 7-carboxy-7-carbaguanine + NH4(+)</text>
        <dbReference type="Rhea" id="RHEA:27974"/>
        <dbReference type="ChEBI" id="CHEBI:15378"/>
        <dbReference type="ChEBI" id="CHEBI:28938"/>
        <dbReference type="ChEBI" id="CHEBI:61032"/>
        <dbReference type="ChEBI" id="CHEBI:61036"/>
        <dbReference type="EC" id="4.3.99.3"/>
    </reaction>
</comment>
<comment type="cofactor">
    <cofactor evidence="8">
        <name>S-adenosyl-L-methionine</name>
        <dbReference type="ChEBI" id="CHEBI:59789"/>
    </cofactor>
    <text evidence="8">Binds 1 S-adenosyl-L-methionine per subunit.</text>
</comment>
<evidence type="ECO:0000313" key="10">
    <source>
        <dbReference type="EMBL" id="MEA0970671.1"/>
    </source>
</evidence>
<comment type="cofactor">
    <cofactor evidence="8">
        <name>[4Fe-4S] cluster</name>
        <dbReference type="ChEBI" id="CHEBI:49883"/>
    </cofactor>
    <text evidence="8">Binds 1 [4Fe-4S] cluster. The cluster is coordinated with 3 cysteines and an exchangeable S-adenosyl-L-methionine.</text>
</comment>
<evidence type="ECO:0000313" key="11">
    <source>
        <dbReference type="Proteomes" id="UP001291687"/>
    </source>
</evidence>
<sequence length="225" mass="25152">MYGNNPKRAAEFGDGLVLKVQKIFKTLQGEGPNVGVPAIFIRLGGCNLACSFCDTDFEGFVEIELNKIISQIRQLSLNDRGVKSVNLVVITGGEPLRQQISPLCDKLIQDNYAVQIETNGTIYRTIPKEVEIICSPKVVAGNYLSVREDLLPNIRAFKFLISANIKEYSSVPELGQKRCNIPVFVQAMDEYKEEINIQNLKLAVDIAINNSYRLSYQIHKDLGIE</sequence>
<feature type="binding site" evidence="8">
    <location>
        <begin position="186"/>
        <end position="189"/>
    </location>
    <ligand>
        <name>S-adenosyl-L-methionine</name>
        <dbReference type="ChEBI" id="CHEBI:59789"/>
    </ligand>
</feature>
<feature type="binding site" evidence="8">
    <location>
        <position position="91"/>
    </location>
    <ligand>
        <name>substrate</name>
    </ligand>
</feature>
<dbReference type="Proteomes" id="UP001291687">
    <property type="component" value="Unassembled WGS sequence"/>
</dbReference>
<feature type="binding site" evidence="8">
    <location>
        <begin position="27"/>
        <end position="29"/>
    </location>
    <ligand>
        <name>substrate</name>
    </ligand>
</feature>
<dbReference type="PROSITE" id="PS51918">
    <property type="entry name" value="RADICAL_SAM"/>
    <property type="match status" value="1"/>
</dbReference>
<protein>
    <recommendedName>
        <fullName evidence="8">7-carboxy-7-deazaguanine synthase</fullName>
        <shortName evidence="8">CDG synthase</shortName>
        <ecNumber evidence="8">4.3.99.3</ecNumber>
    </recommendedName>
    <alternativeName>
        <fullName evidence="8">Queuosine biosynthesis protein QueE</fullName>
    </alternativeName>
</protein>
<keyword evidence="6 8" id="KW-0411">Iron-sulfur</keyword>
<feature type="domain" description="Radical SAM core" evidence="9">
    <location>
        <begin position="33"/>
        <end position="225"/>
    </location>
</feature>
<keyword evidence="7 8" id="KW-0456">Lyase</keyword>
<keyword evidence="1 8" id="KW-0004">4Fe-4S</keyword>
<dbReference type="Gene3D" id="3.20.20.70">
    <property type="entry name" value="Aldolase class I"/>
    <property type="match status" value="1"/>
</dbReference>